<protein>
    <submittedName>
        <fullName evidence="1">G protein-coupled receptor</fullName>
    </submittedName>
</protein>
<gene>
    <name evidence="1" type="primary">WBGene00111630</name>
</gene>
<reference evidence="1" key="2">
    <citation type="submission" date="2022-06" db="UniProtKB">
        <authorList>
            <consortium name="EnsemblMetazoa"/>
        </authorList>
    </citation>
    <scope>IDENTIFICATION</scope>
    <source>
        <strain evidence="1">PS312</strain>
    </source>
</reference>
<sequence length="447" mass="50963">MEPYVYISPEAEYYTILCHRLLFGFSSFFNAVATLCLFQQAPEMQTEIKVYLYYMQVLVFLSDFILDVAVEPFNLMPLFGGYCKGFMCEWMSIKHTLLLTFLILSNIAFCIISCIFIRHQALVNGRFKFGKLANHALRVGLFILLCSPLVYGLLTNFDDSESDALIELRGMKWMKDRGPSIIYKRTYNIAFILPLFLSLVNITEHSLNEAHIQRTQDSIDTALPSHGTNLHALNDVSHLHHGQQRFAVFRSWLIINVPCDCALSRFPLAMEQPSIFLSVEAESLIQFAHYFLFGFSTFFNAVATFCLWKQAPDMQSEIKIYLYGMQLLVLLVLNLVGFCIQSCLLSRHQALIKGRFKLGKYNVSWVRSRGPHMIYRRTTSLGVMLPAVILVALACVTAFGTAVTAHTVWYIRNGSAHSPAAAKRNSRALYLLSIQVFQLDQQRSIFD</sequence>
<evidence type="ECO:0000313" key="1">
    <source>
        <dbReference type="EnsemblMetazoa" id="PPA22076.1"/>
    </source>
</evidence>
<name>A0A2A6CKL0_PRIPA</name>
<dbReference type="InterPro" id="IPR053220">
    <property type="entry name" value="Nematode_rcpt-like_serp_H"/>
</dbReference>
<dbReference type="PANTHER" id="PTHR22941">
    <property type="entry name" value="SERPENTINE RECEPTOR"/>
    <property type="match status" value="1"/>
</dbReference>
<dbReference type="AlphaFoldDB" id="A0A2A6CKL0"/>
<accession>A0A8R1UFT9</accession>
<keyword evidence="2" id="KW-1185">Reference proteome</keyword>
<organism evidence="1 2">
    <name type="scientific">Pristionchus pacificus</name>
    <name type="common">Parasitic nematode worm</name>
    <dbReference type="NCBI Taxonomy" id="54126"/>
    <lineage>
        <taxon>Eukaryota</taxon>
        <taxon>Metazoa</taxon>
        <taxon>Ecdysozoa</taxon>
        <taxon>Nematoda</taxon>
        <taxon>Chromadorea</taxon>
        <taxon>Rhabditida</taxon>
        <taxon>Rhabditina</taxon>
        <taxon>Diplogasteromorpha</taxon>
        <taxon>Diplogasteroidea</taxon>
        <taxon>Neodiplogasteridae</taxon>
        <taxon>Pristionchus</taxon>
    </lineage>
</organism>
<proteinExistence type="predicted"/>
<dbReference type="EnsemblMetazoa" id="PPA22076.1">
    <property type="protein sequence ID" value="PPA22076.1"/>
    <property type="gene ID" value="WBGene00111630"/>
</dbReference>
<dbReference type="Proteomes" id="UP000005239">
    <property type="component" value="Unassembled WGS sequence"/>
</dbReference>
<accession>A0A2A6CKL0</accession>
<dbReference type="Pfam" id="PF10327">
    <property type="entry name" value="7TM_GPCR_Sri"/>
    <property type="match status" value="1"/>
</dbReference>
<dbReference type="PANTHER" id="PTHR22941:SF26">
    <property type="entry name" value="SERPENTINE RECEPTOR, CLASS H"/>
    <property type="match status" value="1"/>
</dbReference>
<reference evidence="2" key="1">
    <citation type="journal article" date="2008" name="Nat. Genet.">
        <title>The Pristionchus pacificus genome provides a unique perspective on nematode lifestyle and parasitism.</title>
        <authorList>
            <person name="Dieterich C."/>
            <person name="Clifton S.W."/>
            <person name="Schuster L.N."/>
            <person name="Chinwalla A."/>
            <person name="Delehaunty K."/>
            <person name="Dinkelacker I."/>
            <person name="Fulton L."/>
            <person name="Fulton R."/>
            <person name="Godfrey J."/>
            <person name="Minx P."/>
            <person name="Mitreva M."/>
            <person name="Roeseler W."/>
            <person name="Tian H."/>
            <person name="Witte H."/>
            <person name="Yang S.P."/>
            <person name="Wilson R.K."/>
            <person name="Sommer R.J."/>
        </authorList>
    </citation>
    <scope>NUCLEOTIDE SEQUENCE [LARGE SCALE GENOMIC DNA]</scope>
    <source>
        <strain evidence="2">PS312</strain>
    </source>
</reference>
<evidence type="ECO:0000313" key="2">
    <source>
        <dbReference type="Proteomes" id="UP000005239"/>
    </source>
</evidence>
<dbReference type="InterPro" id="IPR019429">
    <property type="entry name" value="7TM_GPCR_serpentine_rcpt_Sri"/>
</dbReference>